<dbReference type="AlphaFoldDB" id="A0A9N9WHA1"/>
<sequence>MLAQLKTVLDDITQMVNFINARPLNSRIFGIICEEMGSIRKQLLLHAEVRWLSRGKVVTRVFELRDEIRMFFLDISVHGVSKYADNFNDFEWLIMAVYLADIFIVLNELN</sequence>
<keyword evidence="2" id="KW-1185">Reference proteome</keyword>
<gene>
    <name evidence="1" type="ORF">DIATSA_LOCUS10440</name>
</gene>
<accession>A0A9N9WHA1</accession>
<dbReference type="Proteomes" id="UP001153714">
    <property type="component" value="Chromosome 5"/>
</dbReference>
<organism evidence="1 2">
    <name type="scientific">Diatraea saccharalis</name>
    <name type="common">sugarcane borer</name>
    <dbReference type="NCBI Taxonomy" id="40085"/>
    <lineage>
        <taxon>Eukaryota</taxon>
        <taxon>Metazoa</taxon>
        <taxon>Ecdysozoa</taxon>
        <taxon>Arthropoda</taxon>
        <taxon>Hexapoda</taxon>
        <taxon>Insecta</taxon>
        <taxon>Pterygota</taxon>
        <taxon>Neoptera</taxon>
        <taxon>Endopterygota</taxon>
        <taxon>Lepidoptera</taxon>
        <taxon>Glossata</taxon>
        <taxon>Ditrysia</taxon>
        <taxon>Pyraloidea</taxon>
        <taxon>Crambidae</taxon>
        <taxon>Crambinae</taxon>
        <taxon>Diatraea</taxon>
    </lineage>
</organism>
<evidence type="ECO:0008006" key="3">
    <source>
        <dbReference type="Google" id="ProtNLM"/>
    </source>
</evidence>
<reference evidence="1" key="1">
    <citation type="submission" date="2021-12" db="EMBL/GenBank/DDBJ databases">
        <authorList>
            <person name="King R."/>
        </authorList>
    </citation>
    <scope>NUCLEOTIDE SEQUENCE</scope>
</reference>
<dbReference type="OrthoDB" id="1101576at2759"/>
<proteinExistence type="predicted"/>
<evidence type="ECO:0000313" key="1">
    <source>
        <dbReference type="EMBL" id="CAG9792959.1"/>
    </source>
</evidence>
<protein>
    <recommendedName>
        <fullName evidence="3">Zinc finger BED domain-containing protein 5</fullName>
    </recommendedName>
</protein>
<evidence type="ECO:0000313" key="2">
    <source>
        <dbReference type="Proteomes" id="UP001153714"/>
    </source>
</evidence>
<dbReference type="PANTHER" id="PTHR45913:SF19">
    <property type="entry name" value="LOW QUALITY PROTEIN: ZINC FINGER BED DOMAIN-CONTAINING PROTEIN 5-LIKE"/>
    <property type="match status" value="1"/>
</dbReference>
<name>A0A9N9WHA1_9NEOP</name>
<dbReference type="EMBL" id="OU893336">
    <property type="protein sequence ID" value="CAG9792959.1"/>
    <property type="molecule type" value="Genomic_DNA"/>
</dbReference>
<dbReference type="PANTHER" id="PTHR45913">
    <property type="entry name" value="EPM2A-INTERACTING PROTEIN 1"/>
    <property type="match status" value="1"/>
</dbReference>
<reference evidence="1" key="2">
    <citation type="submission" date="2022-10" db="EMBL/GenBank/DDBJ databases">
        <authorList>
            <consortium name="ENA_rothamsted_submissions"/>
            <consortium name="culmorum"/>
            <person name="King R."/>
        </authorList>
    </citation>
    <scope>NUCLEOTIDE SEQUENCE</scope>
</reference>